<dbReference type="InterPro" id="IPR022183">
    <property type="entry name" value="DUF3710"/>
</dbReference>
<keyword evidence="3" id="KW-1185">Reference proteome</keyword>
<name>A0A2Y8ZP60_9MICO</name>
<evidence type="ECO:0000313" key="2">
    <source>
        <dbReference type="EMBL" id="SSA33715.1"/>
    </source>
</evidence>
<reference evidence="3" key="1">
    <citation type="submission" date="2016-10" db="EMBL/GenBank/DDBJ databases">
        <authorList>
            <person name="Varghese N."/>
            <person name="Submissions S."/>
        </authorList>
    </citation>
    <scope>NUCLEOTIDE SEQUENCE [LARGE SCALE GENOMIC DNA]</scope>
    <source>
        <strain evidence="3">DSM 22951</strain>
    </source>
</reference>
<proteinExistence type="predicted"/>
<gene>
    <name evidence="2" type="ORF">SAMN04489750_1001</name>
</gene>
<dbReference type="AlphaFoldDB" id="A0A2Y8ZP60"/>
<feature type="region of interest" description="Disordered" evidence="1">
    <location>
        <begin position="1"/>
        <end position="42"/>
    </location>
</feature>
<evidence type="ECO:0000256" key="1">
    <source>
        <dbReference type="SAM" id="MobiDB-lite"/>
    </source>
</evidence>
<organism evidence="2 3">
    <name type="scientific">Branchiibius hedensis</name>
    <dbReference type="NCBI Taxonomy" id="672460"/>
    <lineage>
        <taxon>Bacteria</taxon>
        <taxon>Bacillati</taxon>
        <taxon>Actinomycetota</taxon>
        <taxon>Actinomycetes</taxon>
        <taxon>Micrococcales</taxon>
        <taxon>Dermacoccaceae</taxon>
        <taxon>Branchiibius</taxon>
    </lineage>
</organism>
<evidence type="ECO:0000313" key="3">
    <source>
        <dbReference type="Proteomes" id="UP000250028"/>
    </source>
</evidence>
<accession>A0A2Y8ZP60</accession>
<dbReference type="RefSeq" id="WP_170119747.1">
    <property type="nucleotide sequence ID" value="NZ_QGDN01000001.1"/>
</dbReference>
<dbReference type="EMBL" id="UESZ01000001">
    <property type="protein sequence ID" value="SSA33715.1"/>
    <property type="molecule type" value="Genomic_DNA"/>
</dbReference>
<sequence length="257" mass="27182">MGIFKKRAKDGAATGDQPDEVIEVPPEGSEQTEVDVAGDDSPEEVEETVAVVDRSAGPFDVTEVDDDLERVDFGSLRFAVSPELQLQVDADETTQQYTGVTAIVDGSACQIQAFAAPKSRGVWREIRGEIADNLIAGGGSTDIVDGPFGPELHAKLPSQGPDGRTVLAPARFVGVDGPRWFLRIVLSGNAAVDDAAAEPLLAFARSVVVVRGSEPRAPRELLELTLPEALTQAPEEAAAAATALNPFERGPEITEVR</sequence>
<evidence type="ECO:0008006" key="4">
    <source>
        <dbReference type="Google" id="ProtNLM"/>
    </source>
</evidence>
<feature type="region of interest" description="Disordered" evidence="1">
    <location>
        <begin position="237"/>
        <end position="257"/>
    </location>
</feature>
<protein>
    <recommendedName>
        <fullName evidence="4">DUF3710 domain-containing protein</fullName>
    </recommendedName>
</protein>
<dbReference type="Pfam" id="PF12502">
    <property type="entry name" value="DUF3710"/>
    <property type="match status" value="1"/>
</dbReference>
<dbReference type="Proteomes" id="UP000250028">
    <property type="component" value="Unassembled WGS sequence"/>
</dbReference>
<feature type="compositionally biased region" description="Acidic residues" evidence="1">
    <location>
        <begin position="30"/>
        <end position="42"/>
    </location>
</feature>